<organism evidence="1 2">
    <name type="scientific">Posidoniimonas corsicana</name>
    <dbReference type="NCBI Taxonomy" id="1938618"/>
    <lineage>
        <taxon>Bacteria</taxon>
        <taxon>Pseudomonadati</taxon>
        <taxon>Planctomycetota</taxon>
        <taxon>Planctomycetia</taxon>
        <taxon>Pirellulales</taxon>
        <taxon>Lacipirellulaceae</taxon>
        <taxon>Posidoniimonas</taxon>
    </lineage>
</organism>
<name>A0A5C5VAK6_9BACT</name>
<gene>
    <name evidence="1" type="ORF">KOR34_02310</name>
</gene>
<proteinExistence type="predicted"/>
<protein>
    <submittedName>
        <fullName evidence="1">Uncharacterized protein</fullName>
    </submittedName>
</protein>
<reference evidence="1 2" key="1">
    <citation type="submission" date="2019-02" db="EMBL/GenBank/DDBJ databases">
        <title>Deep-cultivation of Planctomycetes and their phenomic and genomic characterization uncovers novel biology.</title>
        <authorList>
            <person name="Wiegand S."/>
            <person name="Jogler M."/>
            <person name="Boedeker C."/>
            <person name="Pinto D."/>
            <person name="Vollmers J."/>
            <person name="Rivas-Marin E."/>
            <person name="Kohn T."/>
            <person name="Peeters S.H."/>
            <person name="Heuer A."/>
            <person name="Rast P."/>
            <person name="Oberbeckmann S."/>
            <person name="Bunk B."/>
            <person name="Jeske O."/>
            <person name="Meyerdierks A."/>
            <person name="Storesund J.E."/>
            <person name="Kallscheuer N."/>
            <person name="Luecker S."/>
            <person name="Lage O.M."/>
            <person name="Pohl T."/>
            <person name="Merkel B.J."/>
            <person name="Hornburger P."/>
            <person name="Mueller R.-W."/>
            <person name="Bruemmer F."/>
            <person name="Labrenz M."/>
            <person name="Spormann A.M."/>
            <person name="Op Den Camp H."/>
            <person name="Overmann J."/>
            <person name="Amann R."/>
            <person name="Jetten M.S.M."/>
            <person name="Mascher T."/>
            <person name="Medema M.H."/>
            <person name="Devos D.P."/>
            <person name="Kaster A.-K."/>
            <person name="Ovreas L."/>
            <person name="Rohde M."/>
            <person name="Galperin M.Y."/>
            <person name="Jogler C."/>
        </authorList>
    </citation>
    <scope>NUCLEOTIDE SEQUENCE [LARGE SCALE GENOMIC DNA]</scope>
    <source>
        <strain evidence="1 2">KOR34</strain>
    </source>
</reference>
<accession>A0A5C5VAK6</accession>
<dbReference type="AlphaFoldDB" id="A0A5C5VAK6"/>
<comment type="caution">
    <text evidence="1">The sequence shown here is derived from an EMBL/GenBank/DDBJ whole genome shotgun (WGS) entry which is preliminary data.</text>
</comment>
<dbReference type="Proteomes" id="UP000316714">
    <property type="component" value="Unassembled WGS sequence"/>
</dbReference>
<dbReference type="RefSeq" id="WP_146561438.1">
    <property type="nucleotide sequence ID" value="NZ_SIHJ01000001.1"/>
</dbReference>
<sequence length="131" mass="14454">MSPDAQAFTVADLLPDRQAVRSAIEMILPLARSAAEKTETLVDDAAVDMWQALHNSDLALQWAADEISRQEQIPEGALAVSVMPDAVKQDLVRQLPTPERREAFLNGPLLERALSWGLPLLLQILGRVFTK</sequence>
<dbReference type="EMBL" id="SIHJ01000001">
    <property type="protein sequence ID" value="TWT35341.1"/>
    <property type="molecule type" value="Genomic_DNA"/>
</dbReference>
<keyword evidence="2" id="KW-1185">Reference proteome</keyword>
<evidence type="ECO:0000313" key="2">
    <source>
        <dbReference type="Proteomes" id="UP000316714"/>
    </source>
</evidence>
<evidence type="ECO:0000313" key="1">
    <source>
        <dbReference type="EMBL" id="TWT35341.1"/>
    </source>
</evidence>